<gene>
    <name evidence="1" type="ORF">BXZ70DRAFT_1003264</name>
</gene>
<reference evidence="1" key="1">
    <citation type="journal article" date="2021" name="New Phytol.">
        <title>Evolutionary innovations through gain and loss of genes in the ectomycorrhizal Boletales.</title>
        <authorList>
            <person name="Wu G."/>
            <person name="Miyauchi S."/>
            <person name="Morin E."/>
            <person name="Kuo A."/>
            <person name="Drula E."/>
            <person name="Varga T."/>
            <person name="Kohler A."/>
            <person name="Feng B."/>
            <person name="Cao Y."/>
            <person name="Lipzen A."/>
            <person name="Daum C."/>
            <person name="Hundley H."/>
            <person name="Pangilinan J."/>
            <person name="Johnson J."/>
            <person name="Barry K."/>
            <person name="LaButti K."/>
            <person name="Ng V."/>
            <person name="Ahrendt S."/>
            <person name="Min B."/>
            <person name="Choi I.G."/>
            <person name="Park H."/>
            <person name="Plett J.M."/>
            <person name="Magnuson J."/>
            <person name="Spatafora J.W."/>
            <person name="Nagy L.G."/>
            <person name="Henrissat B."/>
            <person name="Grigoriev I.V."/>
            <person name="Yang Z.L."/>
            <person name="Xu J."/>
            <person name="Martin F.M."/>
        </authorList>
    </citation>
    <scope>NUCLEOTIDE SEQUENCE</scope>
    <source>
        <strain evidence="1">KKN 215</strain>
    </source>
</reference>
<dbReference type="OrthoDB" id="2803395at2759"/>
<dbReference type="EMBL" id="JAEVFJ010000001">
    <property type="protein sequence ID" value="KAH8107833.1"/>
    <property type="molecule type" value="Genomic_DNA"/>
</dbReference>
<evidence type="ECO:0000313" key="1">
    <source>
        <dbReference type="EMBL" id="KAH8107833.1"/>
    </source>
</evidence>
<name>A0A8K0UYE0_9AGAR</name>
<protein>
    <submittedName>
        <fullName evidence="1">Uncharacterized protein</fullName>
    </submittedName>
</protein>
<dbReference type="AlphaFoldDB" id="A0A8K0UYE0"/>
<comment type="caution">
    <text evidence="1">The sequence shown here is derived from an EMBL/GenBank/DDBJ whole genome shotgun (WGS) entry which is preliminary data.</text>
</comment>
<accession>A0A8K0UYE0</accession>
<dbReference type="Proteomes" id="UP000813824">
    <property type="component" value="Unassembled WGS sequence"/>
</dbReference>
<evidence type="ECO:0000313" key="2">
    <source>
        <dbReference type="Proteomes" id="UP000813824"/>
    </source>
</evidence>
<organism evidence="1 2">
    <name type="scientific">Cristinia sonorae</name>
    <dbReference type="NCBI Taxonomy" id="1940300"/>
    <lineage>
        <taxon>Eukaryota</taxon>
        <taxon>Fungi</taxon>
        <taxon>Dikarya</taxon>
        <taxon>Basidiomycota</taxon>
        <taxon>Agaricomycotina</taxon>
        <taxon>Agaricomycetes</taxon>
        <taxon>Agaricomycetidae</taxon>
        <taxon>Agaricales</taxon>
        <taxon>Pleurotineae</taxon>
        <taxon>Stephanosporaceae</taxon>
        <taxon>Cristinia</taxon>
    </lineage>
</organism>
<keyword evidence="2" id="KW-1185">Reference proteome</keyword>
<sequence length="336" mass="37955">MSSAIRPRTSILDIFAVELVHMIKEAIPASDLRTHVCFYKAFPLVTPFIYGTQQRQAAFWESACLLSGLGLVEGETDPGEVDWKRVGFECVEKDGFCEHPGCGGALLDFNAEQTAKLGWSSDVSWKTLEIVRSNMGDEGEETASEEELSCIQDVECCRLFKYLRFERNSWGGAWYNAIAGHAVKDDAWLFYPARSKQTPRQQRLTRDHSLATRSFASFPVFSFIQVVFLPAPVSVANKWGVTVWDVQLEMKRGLDEDMTKKLTVFDLTDSLDITRAEEVERAFPPGTSLSAMLKSLRTRRGIQETFPLDGLEYDWYDEGYGPTFVVKINPRQVETA</sequence>
<proteinExistence type="predicted"/>